<accession>A0ABS6F169</accession>
<evidence type="ECO:0000256" key="1">
    <source>
        <dbReference type="ARBA" id="ARBA00023224"/>
    </source>
</evidence>
<feature type="coiled-coil region" evidence="3">
    <location>
        <begin position="3"/>
        <end position="51"/>
    </location>
</feature>
<evidence type="ECO:0000256" key="2">
    <source>
        <dbReference type="PROSITE-ProRule" id="PRU00284"/>
    </source>
</evidence>
<dbReference type="Proteomes" id="UP000736583">
    <property type="component" value="Unassembled WGS sequence"/>
</dbReference>
<dbReference type="SMART" id="SM00283">
    <property type="entry name" value="MA"/>
    <property type="match status" value="1"/>
</dbReference>
<dbReference type="InterPro" id="IPR004089">
    <property type="entry name" value="MCPsignal_dom"/>
</dbReference>
<keyword evidence="1 2" id="KW-0807">Transducer</keyword>
<dbReference type="EMBL" id="JAHLQL010000003">
    <property type="protein sequence ID" value="MBU5592135.1"/>
    <property type="molecule type" value="Genomic_DNA"/>
</dbReference>
<evidence type="ECO:0000256" key="3">
    <source>
        <dbReference type="SAM" id="Coils"/>
    </source>
</evidence>
<dbReference type="RefSeq" id="WP_216456995.1">
    <property type="nucleotide sequence ID" value="NZ_JAHLQL010000003.1"/>
</dbReference>
<evidence type="ECO:0000259" key="4">
    <source>
        <dbReference type="PROSITE" id="PS50111"/>
    </source>
</evidence>
<dbReference type="Pfam" id="PF00015">
    <property type="entry name" value="MCPsignal"/>
    <property type="match status" value="1"/>
</dbReference>
<sequence>MFSKKYKEEIGNLKKEIQALNLEKEKNLNELKSLKEKCEFLESENNDLKYSLDSIDQASATNDYSDYNNINTSENLKLLMEDLTSQDRWFIENIDKINNISQNIANTAKNAGSSLNNMMNNASSTETTVNNFTNTFEGLLSHVKSIETISTEINTIASQTELLSLNASIEAARAGESGRGFSVVAEEIKKLAANTTGLLSSIQKTVKEIYSITDKANNQIKDLNKGKNESVDIATEANSGFESVITQINEIFTRVDEMKQSGNSHLTLSDDIMDKISEIK</sequence>
<comment type="caution">
    <text evidence="5">The sequence shown here is derived from an EMBL/GenBank/DDBJ whole genome shotgun (WGS) entry which is preliminary data.</text>
</comment>
<gene>
    <name evidence="5" type="ORF">KQI89_10220</name>
</gene>
<dbReference type="PANTHER" id="PTHR32089">
    <property type="entry name" value="METHYL-ACCEPTING CHEMOTAXIS PROTEIN MCPB"/>
    <property type="match status" value="1"/>
</dbReference>
<evidence type="ECO:0000313" key="6">
    <source>
        <dbReference type="Proteomes" id="UP000736583"/>
    </source>
</evidence>
<dbReference type="PANTHER" id="PTHR32089:SF112">
    <property type="entry name" value="LYSOZYME-LIKE PROTEIN-RELATED"/>
    <property type="match status" value="1"/>
</dbReference>
<protein>
    <recommendedName>
        <fullName evidence="4">Methyl-accepting transducer domain-containing protein</fullName>
    </recommendedName>
</protein>
<organism evidence="5 6">
    <name type="scientific">Clostridium simiarum</name>
    <dbReference type="NCBI Taxonomy" id="2841506"/>
    <lineage>
        <taxon>Bacteria</taxon>
        <taxon>Bacillati</taxon>
        <taxon>Bacillota</taxon>
        <taxon>Clostridia</taxon>
        <taxon>Eubacteriales</taxon>
        <taxon>Clostridiaceae</taxon>
        <taxon>Clostridium</taxon>
    </lineage>
</organism>
<proteinExistence type="predicted"/>
<dbReference type="PROSITE" id="PS50111">
    <property type="entry name" value="CHEMOTAXIS_TRANSDUC_2"/>
    <property type="match status" value="1"/>
</dbReference>
<feature type="domain" description="Methyl-accepting transducer" evidence="4">
    <location>
        <begin position="80"/>
        <end position="280"/>
    </location>
</feature>
<keyword evidence="6" id="KW-1185">Reference proteome</keyword>
<reference evidence="5 6" key="1">
    <citation type="submission" date="2021-06" db="EMBL/GenBank/DDBJ databases">
        <authorList>
            <person name="Sun Q."/>
            <person name="Li D."/>
        </authorList>
    </citation>
    <scope>NUCLEOTIDE SEQUENCE [LARGE SCALE GENOMIC DNA]</scope>
    <source>
        <strain evidence="5 6">MSJ-4</strain>
    </source>
</reference>
<evidence type="ECO:0000313" key="5">
    <source>
        <dbReference type="EMBL" id="MBU5592135.1"/>
    </source>
</evidence>
<keyword evidence="3" id="KW-0175">Coiled coil</keyword>
<name>A0ABS6F169_9CLOT</name>